<dbReference type="PROSITE" id="PS51063">
    <property type="entry name" value="HTH_CRP_2"/>
    <property type="match status" value="1"/>
</dbReference>
<keyword evidence="10" id="KW-0010">Activator</keyword>
<evidence type="ECO:0000256" key="7">
    <source>
        <dbReference type="ARBA" id="ARBA00023015"/>
    </source>
</evidence>
<evidence type="ECO:0000256" key="10">
    <source>
        <dbReference type="ARBA" id="ARBA00023159"/>
    </source>
</evidence>
<name>A0A0R0DRP2_9GAMM</name>
<dbReference type="InterPro" id="IPR014710">
    <property type="entry name" value="RmlC-like_jellyroll"/>
</dbReference>
<dbReference type="GO" id="GO:0003700">
    <property type="term" value="F:DNA-binding transcription factor activity"/>
    <property type="evidence" value="ECO:0007669"/>
    <property type="project" value="InterPro"/>
</dbReference>
<dbReference type="InterPro" id="IPR018490">
    <property type="entry name" value="cNMP-bd_dom_sf"/>
</dbReference>
<dbReference type="InterPro" id="IPR050397">
    <property type="entry name" value="Env_Response_Regulators"/>
</dbReference>
<feature type="domain" description="HTH crp-type" evidence="14">
    <location>
        <begin position="157"/>
        <end position="229"/>
    </location>
</feature>
<evidence type="ECO:0000256" key="4">
    <source>
        <dbReference type="ARBA" id="ARBA00022491"/>
    </source>
</evidence>
<proteinExistence type="predicted"/>
<dbReference type="Proteomes" id="UP000050940">
    <property type="component" value="Unassembled WGS sequence"/>
</dbReference>
<dbReference type="InterPro" id="IPR036390">
    <property type="entry name" value="WH_DNA-bd_sf"/>
</dbReference>
<dbReference type="SUPFAM" id="SSF46785">
    <property type="entry name" value="Winged helix' DNA-binding domain"/>
    <property type="match status" value="1"/>
</dbReference>
<comment type="caution">
    <text evidence="15">The sequence shown here is derived from an EMBL/GenBank/DDBJ whole genome shotgun (WGS) entry which is preliminary data.</text>
</comment>
<dbReference type="SUPFAM" id="SSF51206">
    <property type="entry name" value="cAMP-binding domain-like"/>
    <property type="match status" value="1"/>
</dbReference>
<dbReference type="EMBL" id="LDJP01000058">
    <property type="protein sequence ID" value="KRG84182.1"/>
    <property type="molecule type" value="Genomic_DNA"/>
</dbReference>
<evidence type="ECO:0000256" key="1">
    <source>
        <dbReference type="ARBA" id="ARBA00004496"/>
    </source>
</evidence>
<comment type="subcellular location">
    <subcellularLocation>
        <location evidence="1">Cytoplasm</location>
    </subcellularLocation>
</comment>
<evidence type="ECO:0000256" key="6">
    <source>
        <dbReference type="ARBA" id="ARBA00022636"/>
    </source>
</evidence>
<dbReference type="Pfam" id="PF00027">
    <property type="entry name" value="cNMP_binding"/>
    <property type="match status" value="1"/>
</dbReference>
<keyword evidence="11" id="KW-0804">Transcription</keyword>
<evidence type="ECO:0000256" key="3">
    <source>
        <dbReference type="ARBA" id="ARBA00020769"/>
    </source>
</evidence>
<dbReference type="STRING" id="659018.ABB34_09990"/>
<keyword evidence="16" id="KW-1185">Reference proteome</keyword>
<evidence type="ECO:0000256" key="9">
    <source>
        <dbReference type="ARBA" id="ARBA00023125"/>
    </source>
</evidence>
<dbReference type="PATRIC" id="fig|659018.3.peg.2021"/>
<evidence type="ECO:0000256" key="5">
    <source>
        <dbReference type="ARBA" id="ARBA00022533"/>
    </source>
</evidence>
<dbReference type="NCBIfam" id="NF008732">
    <property type="entry name" value="PRK11753.1"/>
    <property type="match status" value="1"/>
</dbReference>
<keyword evidence="4" id="KW-0678">Repressor</keyword>
<dbReference type="InterPro" id="IPR012318">
    <property type="entry name" value="HTH_CRP"/>
</dbReference>
<protein>
    <recommendedName>
        <fullName evidence="3">CRP-like protein Clp</fullName>
    </recommendedName>
    <alternativeName>
        <fullName evidence="12">Catabolite activation-like protein</fullName>
    </alternativeName>
</protein>
<evidence type="ECO:0000313" key="15">
    <source>
        <dbReference type="EMBL" id="KRG84182.1"/>
    </source>
</evidence>
<evidence type="ECO:0000256" key="11">
    <source>
        <dbReference type="ARBA" id="ARBA00023163"/>
    </source>
</evidence>
<organism evidence="15 16">
    <name type="scientific">Stenotrophomonas daejeonensis</name>
    <dbReference type="NCBI Taxonomy" id="659018"/>
    <lineage>
        <taxon>Bacteria</taxon>
        <taxon>Pseudomonadati</taxon>
        <taxon>Pseudomonadota</taxon>
        <taxon>Gammaproteobacteria</taxon>
        <taxon>Lysobacterales</taxon>
        <taxon>Lysobacteraceae</taxon>
        <taxon>Stenotrophomonas</taxon>
    </lineage>
</organism>
<dbReference type="GO" id="GO:0003824">
    <property type="term" value="F:catalytic activity"/>
    <property type="evidence" value="ECO:0007669"/>
    <property type="project" value="UniProtKB-KW"/>
</dbReference>
<evidence type="ECO:0000256" key="12">
    <source>
        <dbReference type="ARBA" id="ARBA00031697"/>
    </source>
</evidence>
<reference evidence="15 16" key="1">
    <citation type="submission" date="2015-05" db="EMBL/GenBank/DDBJ databases">
        <title>Genome sequencing and analysis of members of genus Stenotrophomonas.</title>
        <authorList>
            <person name="Patil P.P."/>
            <person name="Midha S."/>
            <person name="Patil P.B."/>
        </authorList>
    </citation>
    <scope>NUCLEOTIDE SEQUENCE [LARGE SCALE GENOMIC DNA]</scope>
    <source>
        <strain evidence="15 16">JCM 16244</strain>
    </source>
</reference>
<dbReference type="PROSITE" id="PS50042">
    <property type="entry name" value="CNMP_BINDING_3"/>
    <property type="match status" value="1"/>
</dbReference>
<dbReference type="SMART" id="SM00419">
    <property type="entry name" value="HTH_CRP"/>
    <property type="match status" value="1"/>
</dbReference>
<dbReference type="PANTHER" id="PTHR24567:SF68">
    <property type="entry name" value="DNA-BINDING TRANSCRIPTIONAL DUAL REGULATOR CRP"/>
    <property type="match status" value="1"/>
</dbReference>
<dbReference type="RefSeq" id="WP_057641226.1">
    <property type="nucleotide sequence ID" value="NZ_LDJP01000058.1"/>
</dbReference>
<dbReference type="Gene3D" id="1.10.10.10">
    <property type="entry name" value="Winged helix-like DNA-binding domain superfamily/Winged helix DNA-binding domain"/>
    <property type="match status" value="1"/>
</dbReference>
<dbReference type="AlphaFoldDB" id="A0A0R0DRP2"/>
<feature type="domain" description="Cyclic nucleotide-binding" evidence="13">
    <location>
        <begin position="36"/>
        <end position="121"/>
    </location>
</feature>
<dbReference type="InterPro" id="IPR000595">
    <property type="entry name" value="cNMP-bd_dom"/>
</dbReference>
<dbReference type="GO" id="GO:0005829">
    <property type="term" value="C:cytosol"/>
    <property type="evidence" value="ECO:0007669"/>
    <property type="project" value="TreeGrafter"/>
</dbReference>
<dbReference type="PROSITE" id="PS00042">
    <property type="entry name" value="HTH_CRP_1"/>
    <property type="match status" value="1"/>
</dbReference>
<accession>A0A0R0DRP2</accession>
<evidence type="ECO:0000313" key="16">
    <source>
        <dbReference type="Proteomes" id="UP000050940"/>
    </source>
</evidence>
<keyword evidence="8" id="KW-0843">Virulence</keyword>
<dbReference type="Pfam" id="PF00325">
    <property type="entry name" value="Crp"/>
    <property type="match status" value="1"/>
</dbReference>
<keyword evidence="5" id="KW-0021">Allosteric enzyme</keyword>
<keyword evidence="6" id="KW-0973">c-di-GMP</keyword>
<gene>
    <name evidence="15" type="ORF">ABB34_09990</name>
</gene>
<dbReference type="PANTHER" id="PTHR24567">
    <property type="entry name" value="CRP FAMILY TRANSCRIPTIONAL REGULATORY PROTEIN"/>
    <property type="match status" value="1"/>
</dbReference>
<dbReference type="OrthoDB" id="61906at2"/>
<dbReference type="Gene3D" id="2.60.120.10">
    <property type="entry name" value="Jelly Rolls"/>
    <property type="match status" value="1"/>
</dbReference>
<evidence type="ECO:0000259" key="14">
    <source>
        <dbReference type="PROSITE" id="PS51063"/>
    </source>
</evidence>
<sequence>MNPGIANTASGMRLASSPLTLDIATIDRFLAHSHRRRYPTRTDVFRPGDAAGTMYYVISGSVSIIAEEEEDRELVLGYFGTGEFVGEMGLFIESDKREVILRTRTPCELAEISYERLHQLFLGPLSGDAPRLLYAIGSQISRRLLHTSRKASRLAFLDVTDRIVRTLHDLAKEPESMSHPQGTQLRVSRQEIARLVGCSREMAGRVLKKLQADGLLHARGKTIVLYGTR</sequence>
<dbReference type="SMART" id="SM00100">
    <property type="entry name" value="cNMP"/>
    <property type="match status" value="1"/>
</dbReference>
<dbReference type="GO" id="GO:0003677">
    <property type="term" value="F:DNA binding"/>
    <property type="evidence" value="ECO:0007669"/>
    <property type="project" value="UniProtKB-KW"/>
</dbReference>
<evidence type="ECO:0000259" key="13">
    <source>
        <dbReference type="PROSITE" id="PS50042"/>
    </source>
</evidence>
<dbReference type="PRINTS" id="PR00034">
    <property type="entry name" value="HTHCRP"/>
</dbReference>
<keyword evidence="7" id="KW-0805">Transcription regulation</keyword>
<evidence type="ECO:0000256" key="2">
    <source>
        <dbReference type="ARBA" id="ARBA00011738"/>
    </source>
</evidence>
<dbReference type="InterPro" id="IPR018335">
    <property type="entry name" value="Tscrpt_reg_HTH_Crp-type_CS"/>
</dbReference>
<comment type="subunit">
    <text evidence="2">Homodimer.</text>
</comment>
<dbReference type="CDD" id="cd00038">
    <property type="entry name" value="CAP_ED"/>
    <property type="match status" value="1"/>
</dbReference>
<dbReference type="InterPro" id="IPR036388">
    <property type="entry name" value="WH-like_DNA-bd_sf"/>
</dbReference>
<evidence type="ECO:0000256" key="8">
    <source>
        <dbReference type="ARBA" id="ARBA00023026"/>
    </source>
</evidence>
<keyword evidence="9" id="KW-0238">DNA-binding</keyword>
<dbReference type="FunFam" id="1.10.10.10:FF:000006">
    <property type="entry name" value="cAMP-activated global transcriptional regulator CRP"/>
    <property type="match status" value="1"/>
</dbReference>